<gene>
    <name evidence="2" type="ORF">GMARGA_LOCUS33214</name>
</gene>
<dbReference type="Proteomes" id="UP000789901">
    <property type="component" value="Unassembled WGS sequence"/>
</dbReference>
<name>A0ABN7WQK8_GIGMA</name>
<feature type="non-terminal residue" evidence="2">
    <location>
        <position position="1"/>
    </location>
</feature>
<feature type="region of interest" description="Disordered" evidence="1">
    <location>
        <begin position="59"/>
        <end position="97"/>
    </location>
</feature>
<comment type="caution">
    <text evidence="2">The sequence shown here is derived from an EMBL/GenBank/DDBJ whole genome shotgun (WGS) entry which is preliminary data.</text>
</comment>
<feature type="compositionally biased region" description="Polar residues" evidence="1">
    <location>
        <begin position="80"/>
        <end position="90"/>
    </location>
</feature>
<accession>A0ABN7WQK8</accession>
<dbReference type="EMBL" id="CAJVQB010054388">
    <property type="protein sequence ID" value="CAG8836803.1"/>
    <property type="molecule type" value="Genomic_DNA"/>
</dbReference>
<sequence length="136" mass="15890">EHEEELTKELWAETTWVGQGEEGHIPELEDEKDYKMIKLFYFQKYPAVIPDQMKERDLEEVKNEAHTTTSKNLEPGITQGVYNQSSTRRPSSYPYEEEPNALQRATIAYGKMIHTLEQKEQIKSLVHAFYLGEVLN</sequence>
<protein>
    <submittedName>
        <fullName evidence="2">205_t:CDS:1</fullName>
    </submittedName>
</protein>
<evidence type="ECO:0000313" key="3">
    <source>
        <dbReference type="Proteomes" id="UP000789901"/>
    </source>
</evidence>
<proteinExistence type="predicted"/>
<organism evidence="2 3">
    <name type="scientific">Gigaspora margarita</name>
    <dbReference type="NCBI Taxonomy" id="4874"/>
    <lineage>
        <taxon>Eukaryota</taxon>
        <taxon>Fungi</taxon>
        <taxon>Fungi incertae sedis</taxon>
        <taxon>Mucoromycota</taxon>
        <taxon>Glomeromycotina</taxon>
        <taxon>Glomeromycetes</taxon>
        <taxon>Diversisporales</taxon>
        <taxon>Gigasporaceae</taxon>
        <taxon>Gigaspora</taxon>
    </lineage>
</organism>
<reference evidence="2 3" key="1">
    <citation type="submission" date="2021-06" db="EMBL/GenBank/DDBJ databases">
        <authorList>
            <person name="Kallberg Y."/>
            <person name="Tangrot J."/>
            <person name="Rosling A."/>
        </authorList>
    </citation>
    <scope>NUCLEOTIDE SEQUENCE [LARGE SCALE GENOMIC DNA]</scope>
    <source>
        <strain evidence="2 3">120-4 pot B 10/14</strain>
    </source>
</reference>
<evidence type="ECO:0000256" key="1">
    <source>
        <dbReference type="SAM" id="MobiDB-lite"/>
    </source>
</evidence>
<keyword evidence="3" id="KW-1185">Reference proteome</keyword>
<evidence type="ECO:0000313" key="2">
    <source>
        <dbReference type="EMBL" id="CAG8836803.1"/>
    </source>
</evidence>